<dbReference type="EMBL" id="CAUOFW020000737">
    <property type="protein sequence ID" value="CAK9136142.1"/>
    <property type="molecule type" value="Genomic_DNA"/>
</dbReference>
<dbReference type="GO" id="GO:0009535">
    <property type="term" value="C:chloroplast thylakoid membrane"/>
    <property type="evidence" value="ECO:0007669"/>
    <property type="project" value="UniProtKB-SubCell"/>
</dbReference>
<protein>
    <recommendedName>
        <fullName evidence="3">Chlorophyll a-b binding protein, chloroplastic</fullName>
    </recommendedName>
</protein>
<keyword evidence="2" id="KW-1185">Reference proteome</keyword>
<accession>A0ABC8QX29</accession>
<reference evidence="1 2" key="1">
    <citation type="submission" date="2024-02" db="EMBL/GenBank/DDBJ databases">
        <authorList>
            <person name="Vignale AGUSTIN F."/>
            <person name="Sosa J E."/>
            <person name="Modenutti C."/>
        </authorList>
    </citation>
    <scope>NUCLEOTIDE SEQUENCE [LARGE SCALE GENOMIC DNA]</scope>
</reference>
<proteinExistence type="predicted"/>
<dbReference type="SUPFAM" id="SSF103511">
    <property type="entry name" value="Chlorophyll a-b binding protein"/>
    <property type="match status" value="1"/>
</dbReference>
<evidence type="ECO:0008006" key="3">
    <source>
        <dbReference type="Google" id="ProtNLM"/>
    </source>
</evidence>
<name>A0ABC8QX29_9AQUA</name>
<sequence length="83" mass="8405">MASNALMSCGVAAVCPSVLSSSKSKFAAAVPVAGVGTNAAAGFTMSADWMPGQPRPTYLDGSAPGDFGFDPLRLGEVPENLER</sequence>
<dbReference type="Gene3D" id="1.10.3460.10">
    <property type="entry name" value="Chlorophyll a/b binding protein domain"/>
    <property type="match status" value="1"/>
</dbReference>
<evidence type="ECO:0000313" key="1">
    <source>
        <dbReference type="EMBL" id="CAK9136142.1"/>
    </source>
</evidence>
<evidence type="ECO:0000313" key="2">
    <source>
        <dbReference type="Proteomes" id="UP001642360"/>
    </source>
</evidence>
<dbReference type="Proteomes" id="UP001642360">
    <property type="component" value="Unassembled WGS sequence"/>
</dbReference>
<dbReference type="AlphaFoldDB" id="A0ABC8QX29"/>
<gene>
    <name evidence="1" type="ORF">ILEXP_LOCUS3117</name>
</gene>
<organism evidence="1 2">
    <name type="scientific">Ilex paraguariensis</name>
    <name type="common">yerba mate</name>
    <dbReference type="NCBI Taxonomy" id="185542"/>
    <lineage>
        <taxon>Eukaryota</taxon>
        <taxon>Viridiplantae</taxon>
        <taxon>Streptophyta</taxon>
        <taxon>Embryophyta</taxon>
        <taxon>Tracheophyta</taxon>
        <taxon>Spermatophyta</taxon>
        <taxon>Magnoliopsida</taxon>
        <taxon>eudicotyledons</taxon>
        <taxon>Gunneridae</taxon>
        <taxon>Pentapetalae</taxon>
        <taxon>asterids</taxon>
        <taxon>campanulids</taxon>
        <taxon>Aquifoliales</taxon>
        <taxon>Aquifoliaceae</taxon>
        <taxon>Ilex</taxon>
    </lineage>
</organism>
<comment type="caution">
    <text evidence="1">The sequence shown here is derived from an EMBL/GenBank/DDBJ whole genome shotgun (WGS) entry which is preliminary data.</text>
</comment>